<dbReference type="EMBL" id="JADFTS010000003">
    <property type="protein sequence ID" value="KAF9612526.1"/>
    <property type="molecule type" value="Genomic_DNA"/>
</dbReference>
<reference evidence="2 3" key="1">
    <citation type="submission" date="2020-10" db="EMBL/GenBank/DDBJ databases">
        <title>The Coptis chinensis genome and diversification of protoberbering-type alkaloids.</title>
        <authorList>
            <person name="Wang B."/>
            <person name="Shu S."/>
            <person name="Song C."/>
            <person name="Liu Y."/>
        </authorList>
    </citation>
    <scope>NUCLEOTIDE SEQUENCE [LARGE SCALE GENOMIC DNA]</scope>
    <source>
        <strain evidence="2">HL-2020</strain>
        <tissue evidence="2">Leaf</tissue>
    </source>
</reference>
<comment type="caution">
    <text evidence="2">The sequence shown here is derived from an EMBL/GenBank/DDBJ whole genome shotgun (WGS) entry which is preliminary data.</text>
</comment>
<accession>A0A835I785</accession>
<gene>
    <name evidence="2" type="ORF">IFM89_000448</name>
</gene>
<evidence type="ECO:0000256" key="1">
    <source>
        <dbReference type="SAM" id="Phobius"/>
    </source>
</evidence>
<sequence>MAMVHIHQSHMQVPQQLRCSRISPLAFNVGLAYVLVYCIVLGFKGQHYQFLAIIVDLVIMLGLCELLRSSRIHGKDFSMECFKHVLPSTKLAIPSAVMVRYVTL</sequence>
<organism evidence="2 3">
    <name type="scientific">Coptis chinensis</name>
    <dbReference type="NCBI Taxonomy" id="261450"/>
    <lineage>
        <taxon>Eukaryota</taxon>
        <taxon>Viridiplantae</taxon>
        <taxon>Streptophyta</taxon>
        <taxon>Embryophyta</taxon>
        <taxon>Tracheophyta</taxon>
        <taxon>Spermatophyta</taxon>
        <taxon>Magnoliopsida</taxon>
        <taxon>Ranunculales</taxon>
        <taxon>Ranunculaceae</taxon>
        <taxon>Coptidoideae</taxon>
        <taxon>Coptis</taxon>
    </lineage>
</organism>
<evidence type="ECO:0000313" key="3">
    <source>
        <dbReference type="Proteomes" id="UP000631114"/>
    </source>
</evidence>
<keyword evidence="1" id="KW-1133">Transmembrane helix</keyword>
<name>A0A835I785_9MAGN</name>
<keyword evidence="3" id="KW-1185">Reference proteome</keyword>
<keyword evidence="1" id="KW-0812">Transmembrane</keyword>
<feature type="transmembrane region" description="Helical" evidence="1">
    <location>
        <begin position="49"/>
        <end position="67"/>
    </location>
</feature>
<dbReference type="Proteomes" id="UP000631114">
    <property type="component" value="Unassembled WGS sequence"/>
</dbReference>
<proteinExistence type="predicted"/>
<dbReference type="OrthoDB" id="2126698at2759"/>
<protein>
    <submittedName>
        <fullName evidence="2">Uncharacterized protein</fullName>
    </submittedName>
</protein>
<dbReference type="AlphaFoldDB" id="A0A835I785"/>
<evidence type="ECO:0000313" key="2">
    <source>
        <dbReference type="EMBL" id="KAF9612526.1"/>
    </source>
</evidence>
<keyword evidence="1" id="KW-0472">Membrane</keyword>
<feature type="transmembrane region" description="Helical" evidence="1">
    <location>
        <begin position="25"/>
        <end position="43"/>
    </location>
</feature>